<dbReference type="GeneID" id="28938684"/>
<dbReference type="Pfam" id="PF05238">
    <property type="entry name" value="CENP-N"/>
    <property type="match status" value="1"/>
</dbReference>
<evidence type="ECO:0000313" key="2">
    <source>
        <dbReference type="Proteomes" id="UP000053447"/>
    </source>
</evidence>
<dbReference type="STRING" id="1408657.A0A0W4ZWC7"/>
<dbReference type="EMBL" id="LFWA01000001">
    <property type="protein sequence ID" value="KTW32677.1"/>
    <property type="molecule type" value="Genomic_DNA"/>
</dbReference>
<organism evidence="1 2">
    <name type="scientific">Pneumocystis jirovecii (strain RU7)</name>
    <name type="common">Human pneumocystis pneumonia agent</name>
    <dbReference type="NCBI Taxonomy" id="1408657"/>
    <lineage>
        <taxon>Eukaryota</taxon>
        <taxon>Fungi</taxon>
        <taxon>Dikarya</taxon>
        <taxon>Ascomycota</taxon>
        <taxon>Taphrinomycotina</taxon>
        <taxon>Pneumocystomycetes</taxon>
        <taxon>Pneumocystaceae</taxon>
        <taxon>Pneumocystis</taxon>
    </lineage>
</organism>
<protein>
    <submittedName>
        <fullName evidence="1">Uncharacterized protein</fullName>
    </submittedName>
</protein>
<sequence>MAAIHIKLVLDPHHLPTTWQAIRRLLLRLSKNSLLHVVLLWLSDPQCALQTKSAHSTQTYHSEQKHSFPSDSANSADAVASIYREWAESGSVSRRDVVERVLEVDWPNGLNAKQIAMLDLQCLSIRPPNCTPLDCLPCRPTHCTC</sequence>
<reference evidence="2" key="1">
    <citation type="journal article" date="2016" name="Nat. Commun.">
        <title>Genome analysis of three Pneumocystis species reveals adaptation mechanisms to life exclusively in mammalian hosts.</title>
        <authorList>
            <person name="Ma L."/>
            <person name="Chen Z."/>
            <person name="Huang D.W."/>
            <person name="Kutty G."/>
            <person name="Ishihara M."/>
            <person name="Wang H."/>
            <person name="Abouelleil A."/>
            <person name="Bishop L."/>
            <person name="Davey E."/>
            <person name="Deng R."/>
            <person name="Deng X."/>
            <person name="Fan L."/>
            <person name="Fantoni G."/>
            <person name="Fitzgerald M."/>
            <person name="Gogineni E."/>
            <person name="Goldberg J.M."/>
            <person name="Handley G."/>
            <person name="Hu X."/>
            <person name="Huber C."/>
            <person name="Jiao X."/>
            <person name="Jones K."/>
            <person name="Levin J.Z."/>
            <person name="Liu Y."/>
            <person name="Macdonald P."/>
            <person name="Melnikov A."/>
            <person name="Raley C."/>
            <person name="Sassi M."/>
            <person name="Sherman B.T."/>
            <person name="Song X."/>
            <person name="Sykes S."/>
            <person name="Tran B."/>
            <person name="Walsh L."/>
            <person name="Xia Y."/>
            <person name="Yang J."/>
            <person name="Young S."/>
            <person name="Zeng Q."/>
            <person name="Zheng X."/>
            <person name="Stephens R."/>
            <person name="Nusbaum C."/>
            <person name="Birren B.W."/>
            <person name="Azadi P."/>
            <person name="Lempicki R.A."/>
            <person name="Cuomo C.A."/>
            <person name="Kovacs J.A."/>
        </authorList>
    </citation>
    <scope>NUCLEOTIDE SEQUENCE [LARGE SCALE GENOMIC DNA]</scope>
    <source>
        <strain evidence="2">RU7</strain>
    </source>
</reference>
<accession>A0A0W4ZWC7</accession>
<evidence type="ECO:0000313" key="1">
    <source>
        <dbReference type="EMBL" id="KTW32677.1"/>
    </source>
</evidence>
<dbReference type="Proteomes" id="UP000053447">
    <property type="component" value="Unassembled WGS sequence"/>
</dbReference>
<gene>
    <name evidence="1" type="ORF">T551_00162</name>
</gene>
<keyword evidence="2" id="KW-1185">Reference proteome</keyword>
<dbReference type="GO" id="GO:0007059">
    <property type="term" value="P:chromosome segregation"/>
    <property type="evidence" value="ECO:0007669"/>
    <property type="project" value="InterPro"/>
</dbReference>
<name>A0A0W4ZWC7_PNEJ7</name>
<dbReference type="RefSeq" id="XP_018231369.1">
    <property type="nucleotide sequence ID" value="XM_018372429.1"/>
</dbReference>
<proteinExistence type="predicted"/>
<dbReference type="InterPro" id="IPR007902">
    <property type="entry name" value="Chl4/mis15/CENP-N"/>
</dbReference>
<dbReference type="GO" id="GO:0034080">
    <property type="term" value="P:CENP-A containing chromatin assembly"/>
    <property type="evidence" value="ECO:0007669"/>
    <property type="project" value="InterPro"/>
</dbReference>
<dbReference type="AlphaFoldDB" id="A0A0W4ZWC7"/>
<comment type="caution">
    <text evidence="1">The sequence shown here is derived from an EMBL/GenBank/DDBJ whole genome shotgun (WGS) entry which is preliminary data.</text>
</comment>
<dbReference type="VEuPathDB" id="FungiDB:T551_00162"/>